<evidence type="ECO:0000256" key="1">
    <source>
        <dbReference type="ARBA" id="ARBA00022737"/>
    </source>
</evidence>
<gene>
    <name evidence="3" type="ORF">OIDMADRAFT_183069</name>
</gene>
<dbReference type="EMBL" id="KN832883">
    <property type="protein sequence ID" value="KIM97040.1"/>
    <property type="molecule type" value="Genomic_DNA"/>
</dbReference>
<dbReference type="InterPro" id="IPR027417">
    <property type="entry name" value="P-loop_NTPase"/>
</dbReference>
<evidence type="ECO:0000259" key="2">
    <source>
        <dbReference type="PROSITE" id="PS50837"/>
    </source>
</evidence>
<dbReference type="PANTHER" id="PTHR10039:SF5">
    <property type="entry name" value="NACHT DOMAIN-CONTAINING PROTEIN"/>
    <property type="match status" value="1"/>
</dbReference>
<dbReference type="InterPro" id="IPR056884">
    <property type="entry name" value="NPHP3-like_N"/>
</dbReference>
<reference evidence="4" key="2">
    <citation type="submission" date="2015-01" db="EMBL/GenBank/DDBJ databases">
        <title>Evolutionary Origins and Diversification of the Mycorrhizal Mutualists.</title>
        <authorList>
            <consortium name="DOE Joint Genome Institute"/>
            <consortium name="Mycorrhizal Genomics Consortium"/>
            <person name="Kohler A."/>
            <person name="Kuo A."/>
            <person name="Nagy L.G."/>
            <person name="Floudas D."/>
            <person name="Copeland A."/>
            <person name="Barry K.W."/>
            <person name="Cichocki N."/>
            <person name="Veneault-Fourrey C."/>
            <person name="LaButti K."/>
            <person name="Lindquist E.A."/>
            <person name="Lipzen A."/>
            <person name="Lundell T."/>
            <person name="Morin E."/>
            <person name="Murat C."/>
            <person name="Riley R."/>
            <person name="Ohm R."/>
            <person name="Sun H."/>
            <person name="Tunlid A."/>
            <person name="Henrissat B."/>
            <person name="Grigoriev I.V."/>
            <person name="Hibbett D.S."/>
            <person name="Martin F."/>
        </authorList>
    </citation>
    <scope>NUCLEOTIDE SEQUENCE [LARGE SCALE GENOMIC DNA]</scope>
    <source>
        <strain evidence="4">Zn</strain>
    </source>
</reference>
<organism evidence="3 4">
    <name type="scientific">Oidiodendron maius (strain Zn)</name>
    <dbReference type="NCBI Taxonomy" id="913774"/>
    <lineage>
        <taxon>Eukaryota</taxon>
        <taxon>Fungi</taxon>
        <taxon>Dikarya</taxon>
        <taxon>Ascomycota</taxon>
        <taxon>Pezizomycotina</taxon>
        <taxon>Leotiomycetes</taxon>
        <taxon>Leotiomycetes incertae sedis</taxon>
        <taxon>Myxotrichaceae</taxon>
        <taxon>Oidiodendron</taxon>
    </lineage>
</organism>
<accession>A0A0C3GLP7</accession>
<dbReference type="OrthoDB" id="443402at2759"/>
<evidence type="ECO:0000313" key="4">
    <source>
        <dbReference type="Proteomes" id="UP000054321"/>
    </source>
</evidence>
<sequence length="1053" mass="121571">MDPLTAFGLTCNIIQVISFGHEALSLCKRVCRDGSPAPDLVYNSTHLQTLSKMLVMSLDKSRTVKELSREQSDLQEIASKLMNVTTQLNKLVEEVTVDGTPSRRKGTANTMKYLLRYKGKIQSLEKTMVSFQNTLNSEILVQLCSADEAAALESRKDFARLDQSLQHFIQQYARGNRTITDLILRGTDSVKEHISTESVKTRSQLAANLQDLHLNASAADRHKRFLDSLKYNEMNARRSAITIPQEKTFHWIFDESLDSPWNSFIQWLKYFDKDFYWISGKAGSGKSTLMKYIVDSDETKKTLLEQNQDTAIVSFFFWNSGTNMQRNINGMLSSLLHQLLRENMTIVAEMLQEDSMFSHKESVFDWDREELRGAILRVFSNRRYSYCLFIDGLDEVEHAEGQVELVRILDIFRCQPNVKLCVSSRPEPILHELFNKYPKLRLQDLTKEDIRRYVTDVLGPFEKVMKSGKDESRISLIGEISSRADGVFLWARLVTKSLQTGITNADDWDTLMKRVDGLPRDIDRLYNHMWSRLNQDQEIQDVYRAEAAFYFQFILNALEIHKTPSISLFDLMVASEKSLDDPVVDEEDIELVELCRVVEKRMTVRCAGLLEVVWASESGGIPWDKMLVLGESGRGRTLSKIRYLAENTTVAFIHRSAPQFLRETDAGKQILSYSSKSDEEYWSDLVRATMASALLSRSSPKPGKIDWGETADDSNHSELTMQLLVSIKDALTEQMEFRLLDLYRKSVQRVGDSAAFFCLTARFGYYAYTRNRVEQLESQYGRLPAETRTLLLYSASSWFWRRVLHFNVENYYGGIVSGKSELISWLLENGADPNLTVLGKYDEYETPFTSILKEYFIRIDWAESHGIYLKDYIAPGLQRFFDVVVDLRTTTLLYCYVSNERSDQWEWDIKRPHKLGRTIVIQVNCSWLTRAILAKCEDLGRMDEKHLLMLKCDDVEPEFQVLQIFSGGKRQESEWKEVGGYDTTNLVGLLQDRLKFHYSPTKKRRRWEALSAIVQERFEGTSGKVKENLEDWMVKKVFMVESRSVGKEEEKEE</sequence>
<protein>
    <recommendedName>
        <fullName evidence="2">NACHT domain-containing protein</fullName>
    </recommendedName>
</protein>
<dbReference type="Proteomes" id="UP000054321">
    <property type="component" value="Unassembled WGS sequence"/>
</dbReference>
<reference evidence="3 4" key="1">
    <citation type="submission" date="2014-04" db="EMBL/GenBank/DDBJ databases">
        <authorList>
            <consortium name="DOE Joint Genome Institute"/>
            <person name="Kuo A."/>
            <person name="Martino E."/>
            <person name="Perotto S."/>
            <person name="Kohler A."/>
            <person name="Nagy L.G."/>
            <person name="Floudas D."/>
            <person name="Copeland A."/>
            <person name="Barry K.W."/>
            <person name="Cichocki N."/>
            <person name="Veneault-Fourrey C."/>
            <person name="LaButti K."/>
            <person name="Lindquist E.A."/>
            <person name="Lipzen A."/>
            <person name="Lundell T."/>
            <person name="Morin E."/>
            <person name="Murat C."/>
            <person name="Sun H."/>
            <person name="Tunlid A."/>
            <person name="Henrissat B."/>
            <person name="Grigoriev I.V."/>
            <person name="Hibbett D.S."/>
            <person name="Martin F."/>
            <person name="Nordberg H.P."/>
            <person name="Cantor M.N."/>
            <person name="Hua S.X."/>
        </authorList>
    </citation>
    <scope>NUCLEOTIDE SEQUENCE [LARGE SCALE GENOMIC DNA]</scope>
    <source>
        <strain evidence="3 4">Zn</strain>
    </source>
</reference>
<dbReference type="PROSITE" id="PS50837">
    <property type="entry name" value="NACHT"/>
    <property type="match status" value="1"/>
</dbReference>
<name>A0A0C3GLP7_OIDMZ</name>
<dbReference type="STRING" id="913774.A0A0C3GLP7"/>
<dbReference type="AlphaFoldDB" id="A0A0C3GLP7"/>
<dbReference type="InterPro" id="IPR007111">
    <property type="entry name" value="NACHT_NTPase"/>
</dbReference>
<dbReference type="SUPFAM" id="SSF52540">
    <property type="entry name" value="P-loop containing nucleoside triphosphate hydrolases"/>
    <property type="match status" value="1"/>
</dbReference>
<evidence type="ECO:0000313" key="3">
    <source>
        <dbReference type="EMBL" id="KIM97040.1"/>
    </source>
</evidence>
<keyword evidence="1" id="KW-0677">Repeat</keyword>
<dbReference type="HOGENOM" id="CLU_002341_6_0_1"/>
<dbReference type="Gene3D" id="3.40.50.300">
    <property type="entry name" value="P-loop containing nucleotide triphosphate hydrolases"/>
    <property type="match status" value="1"/>
</dbReference>
<keyword evidence="4" id="KW-1185">Reference proteome</keyword>
<dbReference type="Pfam" id="PF24883">
    <property type="entry name" value="NPHP3_N"/>
    <property type="match status" value="1"/>
</dbReference>
<dbReference type="InParanoid" id="A0A0C3GLP7"/>
<dbReference type="InterPro" id="IPR056693">
    <property type="entry name" value="DUF7791"/>
</dbReference>
<feature type="domain" description="NACHT" evidence="2">
    <location>
        <begin position="274"/>
        <end position="426"/>
    </location>
</feature>
<dbReference type="PANTHER" id="PTHR10039">
    <property type="entry name" value="AMELOGENIN"/>
    <property type="match status" value="1"/>
</dbReference>
<dbReference type="Pfam" id="PF25053">
    <property type="entry name" value="DUF7791"/>
    <property type="match status" value="1"/>
</dbReference>
<proteinExistence type="predicted"/>